<dbReference type="EMBL" id="MDEO01000032">
    <property type="protein sequence ID" value="OCX17548.1"/>
    <property type="molecule type" value="Genomic_DNA"/>
</dbReference>
<evidence type="ECO:0000313" key="3">
    <source>
        <dbReference type="EMBL" id="OCX17548.1"/>
    </source>
</evidence>
<keyword evidence="2" id="KW-0812">Transmembrane</keyword>
<proteinExistence type="predicted"/>
<protein>
    <submittedName>
        <fullName evidence="3">Uncharacterized protein</fullName>
    </submittedName>
</protein>
<organism evidence="3 4">
    <name type="scientific">Mesorhizobium hungaricum</name>
    <dbReference type="NCBI Taxonomy" id="1566387"/>
    <lineage>
        <taxon>Bacteria</taxon>
        <taxon>Pseudomonadati</taxon>
        <taxon>Pseudomonadota</taxon>
        <taxon>Alphaproteobacteria</taxon>
        <taxon>Hyphomicrobiales</taxon>
        <taxon>Phyllobacteriaceae</taxon>
        <taxon>Mesorhizobium</taxon>
    </lineage>
</organism>
<name>A0A1C2DRZ2_9HYPH</name>
<reference evidence="3 4" key="1">
    <citation type="submission" date="2016-08" db="EMBL/GenBank/DDBJ databases">
        <title>Whole genome sequence of Mesorhizobium sp. strain UASWS1009 isolated from industrial sewage.</title>
        <authorList>
            <person name="Crovadore J."/>
            <person name="Calmin G."/>
            <person name="Chablais R."/>
            <person name="Cochard B."/>
            <person name="Lefort F."/>
        </authorList>
    </citation>
    <scope>NUCLEOTIDE SEQUENCE [LARGE SCALE GENOMIC DNA]</scope>
    <source>
        <strain evidence="3 4">UASWS1009</strain>
    </source>
</reference>
<feature type="coiled-coil region" evidence="1">
    <location>
        <begin position="182"/>
        <end position="209"/>
    </location>
</feature>
<keyword evidence="1" id="KW-0175">Coiled coil</keyword>
<evidence type="ECO:0000313" key="4">
    <source>
        <dbReference type="Proteomes" id="UP000094412"/>
    </source>
</evidence>
<dbReference type="RefSeq" id="WP_024925145.1">
    <property type="nucleotide sequence ID" value="NZ_MDEO01000032.1"/>
</dbReference>
<sequence>MHRFAELITTLLIGICAGLALGGMTELEFRLYDWQTLIAGILAVGAAAITLFEMRRTEAAQGKRHNDLLRLSLRQDRMTIERCSARAVGCRTMVVSYNEWLAAVAADPTSLKLWPNLRNIVDRFVSLQTFDDAKSLFPPEMHHRFLSINRFHGKLTDMVAAYTSGGSPMSVSRQLRRAKIVVERLTDHLTVFANELEALRKEFEIAEVRH</sequence>
<evidence type="ECO:0000256" key="2">
    <source>
        <dbReference type="SAM" id="Phobius"/>
    </source>
</evidence>
<dbReference type="Proteomes" id="UP000094412">
    <property type="component" value="Unassembled WGS sequence"/>
</dbReference>
<keyword evidence="4" id="KW-1185">Reference proteome</keyword>
<gene>
    <name evidence="3" type="ORF">QV13_12370</name>
</gene>
<dbReference type="STRING" id="1566387.QV13_12370"/>
<evidence type="ECO:0000256" key="1">
    <source>
        <dbReference type="SAM" id="Coils"/>
    </source>
</evidence>
<keyword evidence="2" id="KW-0472">Membrane</keyword>
<accession>A0A1C2DRZ2</accession>
<dbReference type="AlphaFoldDB" id="A0A1C2DRZ2"/>
<keyword evidence="2" id="KW-1133">Transmembrane helix</keyword>
<feature type="transmembrane region" description="Helical" evidence="2">
    <location>
        <begin position="32"/>
        <end position="54"/>
    </location>
</feature>
<comment type="caution">
    <text evidence="3">The sequence shown here is derived from an EMBL/GenBank/DDBJ whole genome shotgun (WGS) entry which is preliminary data.</text>
</comment>